<dbReference type="EMBL" id="CP054000">
    <property type="protein sequence ID" value="QKH79274.1"/>
    <property type="molecule type" value="Genomic_DNA"/>
</dbReference>
<dbReference type="Proteomes" id="UP000502899">
    <property type="component" value="Chromosome"/>
</dbReference>
<reference evidence="2 4" key="3">
    <citation type="submission" date="2020-05" db="EMBL/GenBank/DDBJ databases">
        <title>FDA dAtabase for Regulatory Grade micrObial Sequences (FDA-ARGOS): Supporting development and validation of Infectious Disease Dx tests.</title>
        <authorList>
            <person name="Pederson C."/>
            <person name="Tallon L."/>
            <person name="Sadzewicz L."/>
            <person name="Zhao X."/>
            <person name="Vavikolanu K."/>
            <person name="Mehta A."/>
            <person name="Aluvathingal J."/>
            <person name="Nadendla S."/>
            <person name="Myers T."/>
            <person name="Yan Y."/>
            <person name="Sichtig H."/>
        </authorList>
    </citation>
    <scope>NUCLEOTIDE SEQUENCE [LARGE SCALE GENOMIC DNA]</scope>
    <source>
        <strain evidence="2 4">FDAARGOS_764</strain>
    </source>
</reference>
<sequence length="49" mass="5784">MRRNNIRKSSQISFNTSMASMNFAQADNFYERITPLFGSRKLRKNKKQA</sequence>
<dbReference type="RefSeq" id="WP_002837370.1">
    <property type="nucleotide sequence ID" value="NZ_CABKMR010000001.1"/>
</dbReference>
<evidence type="ECO:0000313" key="2">
    <source>
        <dbReference type="EMBL" id="QKH79274.1"/>
    </source>
</evidence>
<gene>
    <name evidence="1" type="ORF">B9N56_00280</name>
    <name evidence="2" type="ORF">FOC70_02385</name>
</gene>
<dbReference type="Proteomes" id="UP000215361">
    <property type="component" value="Unassembled WGS sequence"/>
</dbReference>
<dbReference type="EMBL" id="NDYI01000001">
    <property type="protein sequence ID" value="OXZ39917.1"/>
    <property type="molecule type" value="Genomic_DNA"/>
</dbReference>
<protein>
    <submittedName>
        <fullName evidence="1">NADH azoreductase</fullName>
    </submittedName>
</protein>
<evidence type="ECO:0000313" key="3">
    <source>
        <dbReference type="Proteomes" id="UP000215361"/>
    </source>
</evidence>
<dbReference type="AlphaFoldDB" id="A0A133MUH4"/>
<accession>A0A133MUH4</accession>
<evidence type="ECO:0000313" key="1">
    <source>
        <dbReference type="EMBL" id="OXZ39917.1"/>
    </source>
</evidence>
<reference evidence="3" key="2">
    <citation type="submission" date="2017-04" db="EMBL/GenBank/DDBJ databases">
        <title>Finegoldia magna isolated from orthopedic joint implant-associated infections.</title>
        <authorList>
            <person name="Bjorklund S."/>
            <person name="Bruggemann H."/>
            <person name="Jensen A."/>
            <person name="Hellmark B."/>
            <person name="Soderquist B."/>
        </authorList>
    </citation>
    <scope>NUCLEOTIDE SEQUENCE [LARGE SCALE GENOMIC DNA]</scope>
    <source>
        <strain evidence="3">08T492</strain>
    </source>
</reference>
<name>A0A133MUH4_FINMA</name>
<proteinExistence type="predicted"/>
<organism evidence="1 3">
    <name type="scientific">Finegoldia magna</name>
    <name type="common">Peptostreptococcus magnus</name>
    <dbReference type="NCBI Taxonomy" id="1260"/>
    <lineage>
        <taxon>Bacteria</taxon>
        <taxon>Bacillati</taxon>
        <taxon>Bacillota</taxon>
        <taxon>Tissierellia</taxon>
        <taxon>Tissierellales</taxon>
        <taxon>Peptoniphilaceae</taxon>
        <taxon>Finegoldia</taxon>
    </lineage>
</organism>
<evidence type="ECO:0000313" key="4">
    <source>
        <dbReference type="Proteomes" id="UP000502899"/>
    </source>
</evidence>
<reference evidence="1" key="1">
    <citation type="journal article" date="2017" name="J. Clin. Microbiol.">
        <title>Finegoldia magna Isolated from Orthopedic Joint Implant-Associated Infections.</title>
        <authorList>
            <person name="Soderquist B."/>
            <person name="Bjorklund S."/>
            <person name="Hellmark B."/>
            <person name="Jensen A."/>
            <person name="Bruggemann H."/>
        </authorList>
    </citation>
    <scope>NUCLEOTIDE SEQUENCE</scope>
    <source>
        <strain evidence="1">08T492</strain>
    </source>
</reference>